<dbReference type="HOGENOM" id="CLU_032674_1_1_1"/>
<dbReference type="InParanoid" id="C1GAL4"/>
<feature type="transmembrane region" description="Helical" evidence="2">
    <location>
        <begin position="207"/>
        <end position="232"/>
    </location>
</feature>
<feature type="compositionally biased region" description="Polar residues" evidence="1">
    <location>
        <begin position="115"/>
        <end position="132"/>
    </location>
</feature>
<protein>
    <submittedName>
        <fullName evidence="3">Uncharacterized protein</fullName>
    </submittedName>
</protein>
<proteinExistence type="predicted"/>
<dbReference type="AlphaFoldDB" id="C1GAL4"/>
<feature type="region of interest" description="Disordered" evidence="1">
    <location>
        <begin position="315"/>
        <end position="385"/>
    </location>
</feature>
<evidence type="ECO:0000313" key="4">
    <source>
        <dbReference type="Proteomes" id="UP000001628"/>
    </source>
</evidence>
<dbReference type="Proteomes" id="UP000001628">
    <property type="component" value="Unassembled WGS sequence"/>
</dbReference>
<feature type="compositionally biased region" description="Basic and acidic residues" evidence="1">
    <location>
        <begin position="354"/>
        <end position="385"/>
    </location>
</feature>
<dbReference type="VEuPathDB" id="FungiDB:PADG_04300"/>
<feature type="compositionally biased region" description="Low complexity" evidence="1">
    <location>
        <begin position="276"/>
        <end position="287"/>
    </location>
</feature>
<keyword evidence="2" id="KW-0472">Membrane</keyword>
<dbReference type="GeneID" id="22583451"/>
<keyword evidence="2" id="KW-1133">Transmembrane helix</keyword>
<reference evidence="3 4" key="1">
    <citation type="journal article" date="2011" name="PLoS Genet.">
        <title>Comparative genomic analysis of human fungal pathogens causing paracoccidioidomycosis.</title>
        <authorList>
            <person name="Desjardins C.A."/>
            <person name="Champion M.D."/>
            <person name="Holder J.W."/>
            <person name="Muszewska A."/>
            <person name="Goldberg J."/>
            <person name="Bailao A.M."/>
            <person name="Brigido M.M."/>
            <person name="Ferreira M.E."/>
            <person name="Garcia A.M."/>
            <person name="Grynberg M."/>
            <person name="Gujja S."/>
            <person name="Heiman D.I."/>
            <person name="Henn M.R."/>
            <person name="Kodira C.D."/>
            <person name="Leon-Narvaez H."/>
            <person name="Longo L.V."/>
            <person name="Ma L.J."/>
            <person name="Malavazi I."/>
            <person name="Matsuo A.L."/>
            <person name="Morais F.V."/>
            <person name="Pereira M."/>
            <person name="Rodriguez-Brito S."/>
            <person name="Sakthikumar S."/>
            <person name="Salem-Izacc S.M."/>
            <person name="Sykes S.M."/>
            <person name="Teixeira M.M."/>
            <person name="Vallejo M.C."/>
            <person name="Walter M.E."/>
            <person name="Yandava C."/>
            <person name="Young S."/>
            <person name="Zeng Q."/>
            <person name="Zucker J."/>
            <person name="Felipe M.S."/>
            <person name="Goldman G.H."/>
            <person name="Haas B.J."/>
            <person name="McEwen J.G."/>
            <person name="Nino-Vega G."/>
            <person name="Puccia R."/>
            <person name="San-Blas G."/>
            <person name="Soares C.M."/>
            <person name="Birren B.W."/>
            <person name="Cuomo C.A."/>
        </authorList>
    </citation>
    <scope>NUCLEOTIDE SEQUENCE [LARGE SCALE GENOMIC DNA]</scope>
    <source>
        <strain evidence="3 4">Pb18</strain>
    </source>
</reference>
<dbReference type="OMA" id="IMMEDSN"/>
<dbReference type="RefSeq" id="XP_010759406.1">
    <property type="nucleotide sequence ID" value="XM_010761104.1"/>
</dbReference>
<feature type="region of interest" description="Disordered" evidence="1">
    <location>
        <begin position="58"/>
        <end position="99"/>
    </location>
</feature>
<evidence type="ECO:0000256" key="1">
    <source>
        <dbReference type="SAM" id="MobiDB-lite"/>
    </source>
</evidence>
<dbReference type="EMBL" id="KN275960">
    <property type="protein sequence ID" value="EEH48216.2"/>
    <property type="molecule type" value="Genomic_DNA"/>
</dbReference>
<feature type="region of interest" description="Disordered" evidence="1">
    <location>
        <begin position="115"/>
        <end position="134"/>
    </location>
</feature>
<dbReference type="OrthoDB" id="5417811at2759"/>
<dbReference type="KEGG" id="pbn:PADG_04300"/>
<name>C1GAL4_PARBD</name>
<evidence type="ECO:0000256" key="2">
    <source>
        <dbReference type="SAM" id="Phobius"/>
    </source>
</evidence>
<evidence type="ECO:0000313" key="3">
    <source>
        <dbReference type="EMBL" id="EEH48216.2"/>
    </source>
</evidence>
<accession>C1GAL4</accession>
<keyword evidence="2" id="KW-0812">Transmembrane</keyword>
<feature type="transmembrane region" description="Helical" evidence="2">
    <location>
        <begin position="178"/>
        <end position="201"/>
    </location>
</feature>
<feature type="region of interest" description="Disordered" evidence="1">
    <location>
        <begin position="275"/>
        <end position="297"/>
    </location>
</feature>
<organism evidence="3 4">
    <name type="scientific">Paracoccidioides brasiliensis (strain Pb18)</name>
    <dbReference type="NCBI Taxonomy" id="502780"/>
    <lineage>
        <taxon>Eukaryota</taxon>
        <taxon>Fungi</taxon>
        <taxon>Dikarya</taxon>
        <taxon>Ascomycota</taxon>
        <taxon>Pezizomycotina</taxon>
        <taxon>Eurotiomycetes</taxon>
        <taxon>Eurotiomycetidae</taxon>
        <taxon>Onygenales</taxon>
        <taxon>Ajellomycetaceae</taxon>
        <taxon>Paracoccidioides</taxon>
    </lineage>
</organism>
<keyword evidence="4" id="KW-1185">Reference proteome</keyword>
<sequence length="385" mass="42824">MEPSICLLGRQESPGTRWHHPCFRARVGSFFTGTSSIGAQNVPPFSKPPAPRIGLRLFSGERADNSRPRQHGNASRIRRPSTSISPFIDRHTPSSAMDVQPSALSRMDIDETGQTQGPLLQDVNGSNNNSLPSAREAGRAYAGTWIGHRNCDKSKSNRFCCGPGVKCKEARRKLIDCVLAGFLLIAVFIIYIVLSFSFSVLGREFHVVLILVLMLLVIYFSHSFIRFLMIAWRQAPPYVLHMGERVGTSGYAQPDRPIPVILARDEEDVMGMDVHANNATGSNNSNGPTPPPPAYGLWKSSVKINPNLVHWQRREEADVQRSTEVNSANDVPNRPPSYVSDDGVQYVLDLPSQRQRETESSESHPRPLAREDSDIHPAERSIWKP</sequence>
<dbReference type="eggNOG" id="ENOG502S8TD">
    <property type="taxonomic scope" value="Eukaryota"/>
</dbReference>
<gene>
    <name evidence="3" type="ORF">PADG_04300</name>
</gene>